<dbReference type="GO" id="GO:0033739">
    <property type="term" value="F:preQ1 synthase activity"/>
    <property type="evidence" value="ECO:0007669"/>
    <property type="project" value="InterPro"/>
</dbReference>
<evidence type="ECO:0000256" key="1">
    <source>
        <dbReference type="ARBA" id="ARBA00022490"/>
    </source>
</evidence>
<sequence length="278" mass="30240">MNPYEHTALGKPAVYPRHIDASVLAPIPRAAARADLGLAPHAPLPFHGEDLWGCYELSWLDDRGKPVRALAELRVPADSPQLIESKSLKLYLNGYAGARMADADAARARIAQDLSAAAGSAVQVALLDSAVWARLRLHAPPGDALDELEIAPACHGSPQAELLRRAPAGRARETVHSTLFRSNCPVTGQPDWATVVIDYAGPALDHAALLAYLVGYREHAAFHEQCVERIWLDLMRHGACTALTVHARFTRRGGLDINPLRSTDADARLPAWQRYAQQ</sequence>
<keyword evidence="4" id="KW-0560">Oxidoreductase</keyword>
<feature type="domain" description="NADPH-dependent 7-cyano-7-deazaguanine reductase N-terminal" evidence="5">
    <location>
        <begin position="15"/>
        <end position="126"/>
    </location>
</feature>
<evidence type="ECO:0000256" key="3">
    <source>
        <dbReference type="ARBA" id="ARBA00022857"/>
    </source>
</evidence>
<dbReference type="PIRSF" id="PIRSF004750">
    <property type="entry name" value="Nitrile_oxidored_YqcD_prd"/>
    <property type="match status" value="1"/>
</dbReference>
<dbReference type="AlphaFoldDB" id="T1C6A5"/>
<dbReference type="PANTHER" id="PTHR34354:SF1">
    <property type="entry name" value="NADPH-DEPENDENT 7-CYANO-7-DEAZAGUANINE REDUCTASE"/>
    <property type="match status" value="1"/>
</dbReference>
<name>T1C6A5_9ZZZZ</name>
<dbReference type="GO" id="GO:0008616">
    <property type="term" value="P:tRNA queuosine(34) biosynthetic process"/>
    <property type="evidence" value="ECO:0007669"/>
    <property type="project" value="UniProtKB-KW"/>
</dbReference>
<accession>T1C6A5</accession>
<dbReference type="NCBIfam" id="TIGR03138">
    <property type="entry name" value="QueF"/>
    <property type="match status" value="1"/>
</dbReference>
<evidence type="ECO:0000313" key="6">
    <source>
        <dbReference type="EMBL" id="EQD61605.1"/>
    </source>
</evidence>
<dbReference type="EMBL" id="AUZY01004830">
    <property type="protein sequence ID" value="EQD61605.1"/>
    <property type="molecule type" value="Genomic_DNA"/>
</dbReference>
<dbReference type="SUPFAM" id="SSF55620">
    <property type="entry name" value="Tetrahydrobiopterin biosynthesis enzymes-like"/>
    <property type="match status" value="1"/>
</dbReference>
<keyword evidence="3" id="KW-0521">NADP</keyword>
<comment type="caution">
    <text evidence="6">The sequence shown here is derived from an EMBL/GenBank/DDBJ whole genome shotgun (WGS) entry which is preliminary data.</text>
</comment>
<proteinExistence type="predicted"/>
<dbReference type="InterPro" id="IPR016428">
    <property type="entry name" value="QueF_type2"/>
</dbReference>
<dbReference type="Gene3D" id="3.30.1130.10">
    <property type="match status" value="2"/>
</dbReference>
<reference evidence="6" key="1">
    <citation type="submission" date="2013-08" db="EMBL/GenBank/DDBJ databases">
        <authorList>
            <person name="Mendez C."/>
            <person name="Richter M."/>
            <person name="Ferrer M."/>
            <person name="Sanchez J."/>
        </authorList>
    </citation>
    <scope>NUCLEOTIDE SEQUENCE</scope>
</reference>
<dbReference type="Pfam" id="PF14819">
    <property type="entry name" value="QueF_N"/>
    <property type="match status" value="1"/>
</dbReference>
<dbReference type="GO" id="GO:0005737">
    <property type="term" value="C:cytoplasm"/>
    <property type="evidence" value="ECO:0007669"/>
    <property type="project" value="InterPro"/>
</dbReference>
<gene>
    <name evidence="6" type="ORF">B1B_07583</name>
</gene>
<dbReference type="Pfam" id="PF14489">
    <property type="entry name" value="QueF"/>
    <property type="match status" value="1"/>
</dbReference>
<keyword evidence="1" id="KW-0963">Cytoplasm</keyword>
<dbReference type="InterPro" id="IPR029500">
    <property type="entry name" value="QueF"/>
</dbReference>
<dbReference type="InterPro" id="IPR050084">
    <property type="entry name" value="NADPH_dep_7-cyano-7-deazaG_red"/>
</dbReference>
<keyword evidence="2" id="KW-0671">Queuosine biosynthesis</keyword>
<evidence type="ECO:0000259" key="5">
    <source>
        <dbReference type="Pfam" id="PF14819"/>
    </source>
</evidence>
<dbReference type="InterPro" id="IPR029139">
    <property type="entry name" value="QueF_N"/>
</dbReference>
<reference evidence="6" key="2">
    <citation type="journal article" date="2014" name="ISME J.">
        <title>Microbial stratification in low pH oxic and suboxic macroscopic growths along an acid mine drainage.</title>
        <authorList>
            <person name="Mendez-Garcia C."/>
            <person name="Mesa V."/>
            <person name="Sprenger R.R."/>
            <person name="Richter M."/>
            <person name="Diez M.S."/>
            <person name="Solano J."/>
            <person name="Bargiela R."/>
            <person name="Golyshina O.V."/>
            <person name="Manteca A."/>
            <person name="Ramos J.L."/>
            <person name="Gallego J.R."/>
            <person name="Llorente I."/>
            <person name="Martins Dos Santos V.A."/>
            <person name="Jensen O.N."/>
            <person name="Pelaez A.I."/>
            <person name="Sanchez J."/>
            <person name="Ferrer M."/>
        </authorList>
    </citation>
    <scope>NUCLEOTIDE SEQUENCE</scope>
</reference>
<evidence type="ECO:0000256" key="2">
    <source>
        <dbReference type="ARBA" id="ARBA00022785"/>
    </source>
</evidence>
<dbReference type="PANTHER" id="PTHR34354">
    <property type="entry name" value="NADPH-DEPENDENT 7-CYANO-7-DEAZAGUANINE REDUCTASE"/>
    <property type="match status" value="1"/>
</dbReference>
<protein>
    <submittedName>
        <fullName evidence="6">NADPH dependent preQ0 reductase</fullName>
    </submittedName>
</protein>
<dbReference type="InterPro" id="IPR043133">
    <property type="entry name" value="GTP-CH-I_C/QueF"/>
</dbReference>
<organism evidence="6">
    <name type="scientific">mine drainage metagenome</name>
    <dbReference type="NCBI Taxonomy" id="410659"/>
    <lineage>
        <taxon>unclassified sequences</taxon>
        <taxon>metagenomes</taxon>
        <taxon>ecological metagenomes</taxon>
    </lineage>
</organism>
<evidence type="ECO:0000256" key="4">
    <source>
        <dbReference type="ARBA" id="ARBA00023002"/>
    </source>
</evidence>